<dbReference type="AlphaFoldDB" id="A0A7C2FYS7"/>
<dbReference type="GO" id="GO:0043565">
    <property type="term" value="F:sequence-specific DNA binding"/>
    <property type="evidence" value="ECO:0007669"/>
    <property type="project" value="InterPro"/>
</dbReference>
<evidence type="ECO:0000259" key="1">
    <source>
        <dbReference type="Pfam" id="PF22662"/>
    </source>
</evidence>
<dbReference type="SUPFAM" id="SSF46785">
    <property type="entry name" value="Winged helix' DNA-binding domain"/>
    <property type="match status" value="1"/>
</dbReference>
<organism evidence="2">
    <name type="scientific">Thermosphaera aggregans</name>
    <dbReference type="NCBI Taxonomy" id="54254"/>
    <lineage>
        <taxon>Archaea</taxon>
        <taxon>Thermoproteota</taxon>
        <taxon>Thermoprotei</taxon>
        <taxon>Desulfurococcales</taxon>
        <taxon>Desulfurococcaceae</taxon>
        <taxon>Thermosphaera</taxon>
    </lineage>
</organism>
<proteinExistence type="predicted"/>
<dbReference type="InterPro" id="IPR010163">
    <property type="entry name" value="Csa3"/>
</dbReference>
<sequence>MSEKRTLVATFGFDMDFVLRRISGRKYDRIILLSLKTPEGQKRVEKAYTTLKTVCISMGVDCTLEWLTDKGLVRTIYSILSEETGKADVELYLTGGPRILVISALTAALTLSNKQAGKINIVVEGEAFEKTWEAPLKTLKKLVALDEKSREILMHTAVLGRASLAELARRLGLPKPTVLRRLRELMNEEVVCKVGDEYLLCSWIDQLL</sequence>
<dbReference type="PRINTS" id="PR00033">
    <property type="entry name" value="HTHASNC"/>
</dbReference>
<gene>
    <name evidence="2" type="ORF">ENP55_02035</name>
</gene>
<evidence type="ECO:0000313" key="2">
    <source>
        <dbReference type="EMBL" id="HEF87086.1"/>
    </source>
</evidence>
<dbReference type="InterPro" id="IPR036390">
    <property type="entry name" value="WH_DNA-bd_sf"/>
</dbReference>
<dbReference type="Gene3D" id="1.10.10.10">
    <property type="entry name" value="Winged helix-like DNA-binding domain superfamily/Winged helix DNA-binding domain"/>
    <property type="match status" value="1"/>
</dbReference>
<reference evidence="2" key="1">
    <citation type="journal article" date="2020" name="mSystems">
        <title>Genome- and Community-Level Interaction Insights into Carbon Utilization and Element Cycling Functions of Hydrothermarchaeota in Hydrothermal Sediment.</title>
        <authorList>
            <person name="Zhou Z."/>
            <person name="Liu Y."/>
            <person name="Xu W."/>
            <person name="Pan J."/>
            <person name="Luo Z.H."/>
            <person name="Li M."/>
        </authorList>
    </citation>
    <scope>NUCLEOTIDE SEQUENCE [LARGE SCALE GENOMIC DNA]</scope>
    <source>
        <strain evidence="2">SpSt-23</strain>
    </source>
</reference>
<comment type="caution">
    <text evidence="2">The sequence shown here is derived from an EMBL/GenBank/DDBJ whole genome shotgun (WGS) entry which is preliminary data.</text>
</comment>
<dbReference type="InterPro" id="IPR054588">
    <property type="entry name" value="Csa3_N"/>
</dbReference>
<protein>
    <submittedName>
        <fullName evidence="2">CRISPR locus-related DNA-binding protein</fullName>
    </submittedName>
</protein>
<dbReference type="InterPro" id="IPR000485">
    <property type="entry name" value="AsnC-type_HTH_dom"/>
</dbReference>
<dbReference type="InterPro" id="IPR036388">
    <property type="entry name" value="WH-like_DNA-bd_sf"/>
</dbReference>
<dbReference type="EMBL" id="DSJT01000006">
    <property type="protein sequence ID" value="HEF87086.1"/>
    <property type="molecule type" value="Genomic_DNA"/>
</dbReference>
<keyword evidence="2" id="KW-0238">DNA-binding</keyword>
<accession>A0A7C2FYS7</accession>
<dbReference type="NCBIfam" id="TIGR01884">
    <property type="entry name" value="cas_HTH"/>
    <property type="match status" value="1"/>
</dbReference>
<name>A0A7C2FYS7_9CREN</name>
<dbReference type="Pfam" id="PF13412">
    <property type="entry name" value="HTH_24"/>
    <property type="match status" value="1"/>
</dbReference>
<dbReference type="Pfam" id="PF22662">
    <property type="entry name" value="Csa3_N"/>
    <property type="match status" value="1"/>
</dbReference>
<dbReference type="Gene3D" id="3.40.50.11700">
    <property type="match status" value="1"/>
</dbReference>
<feature type="domain" description="Csa3 N-terminal" evidence="1">
    <location>
        <begin position="6"/>
        <end position="114"/>
    </location>
</feature>